<evidence type="ECO:0000256" key="1">
    <source>
        <dbReference type="SAM" id="MobiDB-lite"/>
    </source>
</evidence>
<evidence type="ECO:0000313" key="2">
    <source>
        <dbReference type="EMBL" id="KAL3690490.1"/>
    </source>
</evidence>
<dbReference type="AlphaFoldDB" id="A0ABD3HJL7"/>
<keyword evidence="3" id="KW-1185">Reference proteome</keyword>
<comment type="caution">
    <text evidence="2">The sequence shown here is derived from an EMBL/GenBank/DDBJ whole genome shotgun (WGS) entry which is preliminary data.</text>
</comment>
<dbReference type="Proteomes" id="UP001633002">
    <property type="component" value="Unassembled WGS sequence"/>
</dbReference>
<dbReference type="EMBL" id="JBJQOH010000004">
    <property type="protein sequence ID" value="KAL3690490.1"/>
    <property type="molecule type" value="Genomic_DNA"/>
</dbReference>
<evidence type="ECO:0000313" key="3">
    <source>
        <dbReference type="Proteomes" id="UP001633002"/>
    </source>
</evidence>
<feature type="compositionally biased region" description="Acidic residues" evidence="1">
    <location>
        <begin position="59"/>
        <end position="69"/>
    </location>
</feature>
<protein>
    <submittedName>
        <fullName evidence="2">Uncharacterized protein</fullName>
    </submittedName>
</protein>
<feature type="region of interest" description="Disordered" evidence="1">
    <location>
        <begin position="1"/>
        <end position="69"/>
    </location>
</feature>
<accession>A0ABD3HJL7</accession>
<organism evidence="2 3">
    <name type="scientific">Riccia sorocarpa</name>
    <dbReference type="NCBI Taxonomy" id="122646"/>
    <lineage>
        <taxon>Eukaryota</taxon>
        <taxon>Viridiplantae</taxon>
        <taxon>Streptophyta</taxon>
        <taxon>Embryophyta</taxon>
        <taxon>Marchantiophyta</taxon>
        <taxon>Marchantiopsida</taxon>
        <taxon>Marchantiidae</taxon>
        <taxon>Marchantiales</taxon>
        <taxon>Ricciaceae</taxon>
        <taxon>Riccia</taxon>
    </lineage>
</organism>
<name>A0ABD3HJL7_9MARC</name>
<proteinExistence type="predicted"/>
<reference evidence="2 3" key="1">
    <citation type="submission" date="2024-09" db="EMBL/GenBank/DDBJ databases">
        <title>Chromosome-scale assembly of Riccia sorocarpa.</title>
        <authorList>
            <person name="Paukszto L."/>
        </authorList>
    </citation>
    <scope>NUCLEOTIDE SEQUENCE [LARGE SCALE GENOMIC DNA]</scope>
    <source>
        <strain evidence="2">LP-2024</strain>
        <tissue evidence="2">Aerial parts of the thallus</tissue>
    </source>
</reference>
<sequence length="135" mass="15471">MLPHNKEWDSYKAREEARLKAQESARADEAIEEDVEEDPASRVVSPEGVPQYLVPDNTPMDETESEEEEHFLVTQTPKVQPLSALNEVELNRDEKNQIRHVAITRCLVDQSVLRIPIEQFHMPSCDSNSANWGPY</sequence>
<gene>
    <name evidence="2" type="ORF">R1sor_016799</name>
</gene>
<feature type="compositionally biased region" description="Basic and acidic residues" evidence="1">
    <location>
        <begin position="1"/>
        <end position="29"/>
    </location>
</feature>